<dbReference type="Gene3D" id="1.10.1740.10">
    <property type="match status" value="1"/>
</dbReference>
<feature type="domain" description="DUF6596" evidence="4">
    <location>
        <begin position="186"/>
        <end position="286"/>
    </location>
</feature>
<proteinExistence type="inferred from homology"/>
<dbReference type="EMBL" id="CP063849">
    <property type="protein sequence ID" value="QOY90792.1"/>
    <property type="molecule type" value="Genomic_DNA"/>
</dbReference>
<dbReference type="InterPro" id="IPR000838">
    <property type="entry name" value="RNA_pol_sigma70_ECF_CS"/>
</dbReference>
<dbReference type="InterPro" id="IPR013325">
    <property type="entry name" value="RNA_pol_sigma_r2"/>
</dbReference>
<dbReference type="GO" id="GO:0006352">
    <property type="term" value="P:DNA-templated transcription initiation"/>
    <property type="evidence" value="ECO:0007669"/>
    <property type="project" value="InterPro"/>
</dbReference>
<evidence type="ECO:0000259" key="3">
    <source>
        <dbReference type="Pfam" id="PF08281"/>
    </source>
</evidence>
<protein>
    <recommendedName>
        <fullName evidence="1">RNA polymerase sigma factor</fullName>
    </recommendedName>
</protein>
<dbReference type="InterPro" id="IPR046531">
    <property type="entry name" value="DUF6596"/>
</dbReference>
<evidence type="ECO:0000313" key="5">
    <source>
        <dbReference type="EMBL" id="QOY90792.1"/>
    </source>
</evidence>
<evidence type="ECO:0000256" key="1">
    <source>
        <dbReference type="RuleBase" id="RU000716"/>
    </source>
</evidence>
<organism evidence="5 6">
    <name type="scientific">Paludibaculum fermentans</name>
    <dbReference type="NCBI Taxonomy" id="1473598"/>
    <lineage>
        <taxon>Bacteria</taxon>
        <taxon>Pseudomonadati</taxon>
        <taxon>Acidobacteriota</taxon>
        <taxon>Terriglobia</taxon>
        <taxon>Bryobacterales</taxon>
        <taxon>Bryobacteraceae</taxon>
        <taxon>Paludibaculum</taxon>
    </lineage>
</organism>
<feature type="domain" description="RNA polymerase sigma-70 region 2" evidence="2">
    <location>
        <begin position="18"/>
        <end position="76"/>
    </location>
</feature>
<dbReference type="RefSeq" id="WP_194452449.1">
    <property type="nucleotide sequence ID" value="NZ_CP063849.1"/>
</dbReference>
<keyword evidence="6" id="KW-1185">Reference proteome</keyword>
<comment type="similarity">
    <text evidence="1">Belongs to the sigma-70 factor family. ECF subfamily.</text>
</comment>
<sequence length="420" mass="46065">MSDVGRAIETVWKLESTRLIAAIARVTRDIGVAEELAQDALVAALERWPEEGIPENPAPWLMTVAKRRAIDNLRRGQMLQHKHAEIARELQGQQQRLGDAMDRALDQVIDDDVLRLIFTACHPVLTVEGRVALTLRLIGGLSTAEIARAFLAPEKTIGQRIFRAKKTLSEAQVSFETPRGEDLHGRVQSVLSVIYLIFNEGHTATTGDEWMRASLCEEALRLGRLLAQLLPGESEVHALLALMEFNESRTAARRGSNGEAVLLPDQDRSLWDATRIQRGMAALELAQTLGGGAKPYALQAAIAACHMRARTSAETDWPRIVLLYDTLAQTAPSPVVSLNRAVAVGMAQGPDAGLDALNAAAALSGHHLFHSVRADLLKKLGRFAEACEETRRAIALTQNLRERELLAERLKHMQESAPPT</sequence>
<reference evidence="5 6" key="1">
    <citation type="submission" date="2020-10" db="EMBL/GenBank/DDBJ databases">
        <title>Complete genome sequence of Paludibaculum fermentans P105T, a facultatively anaerobic acidobacterium capable of dissimilatory Fe(III) reduction.</title>
        <authorList>
            <person name="Dedysh S.N."/>
            <person name="Beletsky A.V."/>
            <person name="Kulichevskaya I.S."/>
            <person name="Mardanov A.V."/>
            <person name="Ravin N.V."/>
        </authorList>
    </citation>
    <scope>NUCLEOTIDE SEQUENCE [LARGE SCALE GENOMIC DNA]</scope>
    <source>
        <strain evidence="5 6">P105</strain>
    </source>
</reference>
<keyword evidence="1" id="KW-0238">DNA-binding</keyword>
<dbReference type="Gene3D" id="1.10.10.10">
    <property type="entry name" value="Winged helix-like DNA-binding domain superfamily/Winged helix DNA-binding domain"/>
    <property type="match status" value="1"/>
</dbReference>
<accession>A0A7S7NVZ0</accession>
<evidence type="ECO:0000313" key="6">
    <source>
        <dbReference type="Proteomes" id="UP000593892"/>
    </source>
</evidence>
<dbReference type="Pfam" id="PF08281">
    <property type="entry name" value="Sigma70_r4_2"/>
    <property type="match status" value="1"/>
</dbReference>
<dbReference type="PANTHER" id="PTHR47756:SF1">
    <property type="entry name" value="BLL0085 PROTEIN"/>
    <property type="match status" value="1"/>
</dbReference>
<dbReference type="PANTHER" id="PTHR47756">
    <property type="entry name" value="BLL6612 PROTEIN-RELATED"/>
    <property type="match status" value="1"/>
</dbReference>
<dbReference type="InterPro" id="IPR013249">
    <property type="entry name" value="RNA_pol_sigma70_r4_t2"/>
</dbReference>
<gene>
    <name evidence="5" type="ORF">IRI77_12845</name>
</gene>
<dbReference type="KEGG" id="pfer:IRI77_12845"/>
<dbReference type="Proteomes" id="UP000593892">
    <property type="component" value="Chromosome"/>
</dbReference>
<dbReference type="InterPro" id="IPR036388">
    <property type="entry name" value="WH-like_DNA-bd_sf"/>
</dbReference>
<evidence type="ECO:0000259" key="4">
    <source>
        <dbReference type="Pfam" id="PF20239"/>
    </source>
</evidence>
<dbReference type="GO" id="GO:0016987">
    <property type="term" value="F:sigma factor activity"/>
    <property type="evidence" value="ECO:0007669"/>
    <property type="project" value="UniProtKB-KW"/>
</dbReference>
<dbReference type="SUPFAM" id="SSF88946">
    <property type="entry name" value="Sigma2 domain of RNA polymerase sigma factors"/>
    <property type="match status" value="1"/>
</dbReference>
<dbReference type="InterPro" id="IPR013324">
    <property type="entry name" value="RNA_pol_sigma_r3/r4-like"/>
</dbReference>
<keyword evidence="1" id="KW-0731">Sigma factor</keyword>
<evidence type="ECO:0000259" key="2">
    <source>
        <dbReference type="Pfam" id="PF04542"/>
    </source>
</evidence>
<feature type="domain" description="RNA polymerase sigma factor 70 region 4 type 2" evidence="3">
    <location>
        <begin position="118"/>
        <end position="168"/>
    </location>
</feature>
<dbReference type="SUPFAM" id="SSF88659">
    <property type="entry name" value="Sigma3 and sigma4 domains of RNA polymerase sigma factors"/>
    <property type="match status" value="1"/>
</dbReference>
<dbReference type="InterPro" id="IPR007627">
    <property type="entry name" value="RNA_pol_sigma70_r2"/>
</dbReference>
<name>A0A7S7NVZ0_PALFE</name>
<dbReference type="InterPro" id="IPR014284">
    <property type="entry name" value="RNA_pol_sigma-70_dom"/>
</dbReference>
<dbReference type="AlphaFoldDB" id="A0A7S7NVZ0"/>
<keyword evidence="1" id="KW-0805">Transcription regulation</keyword>
<keyword evidence="1" id="KW-0804">Transcription</keyword>
<dbReference type="PROSITE" id="PS01063">
    <property type="entry name" value="SIGMA70_ECF"/>
    <property type="match status" value="1"/>
</dbReference>
<dbReference type="Pfam" id="PF20239">
    <property type="entry name" value="DUF6596"/>
    <property type="match status" value="1"/>
</dbReference>
<dbReference type="Pfam" id="PF04542">
    <property type="entry name" value="Sigma70_r2"/>
    <property type="match status" value="1"/>
</dbReference>
<dbReference type="GO" id="GO:0003677">
    <property type="term" value="F:DNA binding"/>
    <property type="evidence" value="ECO:0007669"/>
    <property type="project" value="UniProtKB-KW"/>
</dbReference>
<dbReference type="NCBIfam" id="TIGR02937">
    <property type="entry name" value="sigma70-ECF"/>
    <property type="match status" value="1"/>
</dbReference>